<dbReference type="PRINTS" id="PR00413">
    <property type="entry name" value="HADHALOGNASE"/>
</dbReference>
<evidence type="ECO:0000256" key="1">
    <source>
        <dbReference type="ARBA" id="ARBA00008106"/>
    </source>
</evidence>
<dbReference type="CDD" id="cd02588">
    <property type="entry name" value="HAD_L2-DEX"/>
    <property type="match status" value="1"/>
</dbReference>
<name>A0A917B5I4_9MICO</name>
<dbReference type="RefSeq" id="WP_188675668.1">
    <property type="nucleotide sequence ID" value="NZ_BMGP01000002.1"/>
</dbReference>
<dbReference type="InterPro" id="IPR036412">
    <property type="entry name" value="HAD-like_sf"/>
</dbReference>
<keyword evidence="2" id="KW-0378">Hydrolase</keyword>
<organism evidence="3 4">
    <name type="scientific">Subtercola lobariae</name>
    <dbReference type="NCBI Taxonomy" id="1588641"/>
    <lineage>
        <taxon>Bacteria</taxon>
        <taxon>Bacillati</taxon>
        <taxon>Actinomycetota</taxon>
        <taxon>Actinomycetes</taxon>
        <taxon>Micrococcales</taxon>
        <taxon>Microbacteriaceae</taxon>
        <taxon>Subtercola</taxon>
    </lineage>
</organism>
<dbReference type="InterPro" id="IPR023214">
    <property type="entry name" value="HAD_sf"/>
</dbReference>
<dbReference type="PANTHER" id="PTHR43316">
    <property type="entry name" value="HYDROLASE, HALOACID DELAHOGENASE-RELATED"/>
    <property type="match status" value="1"/>
</dbReference>
<dbReference type="Gene3D" id="3.40.50.1000">
    <property type="entry name" value="HAD superfamily/HAD-like"/>
    <property type="match status" value="1"/>
</dbReference>
<dbReference type="GO" id="GO:0019120">
    <property type="term" value="F:hydrolase activity, acting on acid halide bonds, in C-halide compounds"/>
    <property type="evidence" value="ECO:0007669"/>
    <property type="project" value="InterPro"/>
</dbReference>
<dbReference type="Pfam" id="PF00702">
    <property type="entry name" value="Hydrolase"/>
    <property type="match status" value="1"/>
</dbReference>
<keyword evidence="4" id="KW-1185">Reference proteome</keyword>
<dbReference type="Gene3D" id="1.10.150.240">
    <property type="entry name" value="Putative phosphatase, domain 2"/>
    <property type="match status" value="1"/>
</dbReference>
<comment type="caution">
    <text evidence="3">The sequence shown here is derived from an EMBL/GenBank/DDBJ whole genome shotgun (WGS) entry which is preliminary data.</text>
</comment>
<gene>
    <name evidence="3" type="ORF">GCM10011399_13860</name>
</gene>
<dbReference type="InterPro" id="IPR051540">
    <property type="entry name" value="S-2-haloacid_dehalogenase"/>
</dbReference>
<dbReference type="NCBIfam" id="TIGR01493">
    <property type="entry name" value="HAD-SF-IA-v2"/>
    <property type="match status" value="1"/>
</dbReference>
<protein>
    <submittedName>
        <fullName evidence="3">Haloacid dehalogenase</fullName>
    </submittedName>
</protein>
<dbReference type="SFLD" id="SFLDG01129">
    <property type="entry name" value="C1.5:_HAD__Beta-PGM__Phosphata"/>
    <property type="match status" value="1"/>
</dbReference>
<dbReference type="Proteomes" id="UP000598775">
    <property type="component" value="Unassembled WGS sequence"/>
</dbReference>
<dbReference type="InterPro" id="IPR006439">
    <property type="entry name" value="HAD-SF_hydro_IA"/>
</dbReference>
<evidence type="ECO:0000256" key="2">
    <source>
        <dbReference type="ARBA" id="ARBA00022801"/>
    </source>
</evidence>
<dbReference type="SUPFAM" id="SSF56784">
    <property type="entry name" value="HAD-like"/>
    <property type="match status" value="1"/>
</dbReference>
<sequence length="225" mass="23892">MSVKVIAFDVNETLLDLKALDEHFVALLGDAKYRPLWFAQMLQLSFVGGLTGEYVDFRTAQRAALKMVAARIGVTLSDEQAATMVDRMTELPSHPEVPEALERLAASPLTVVALVNSLEEVGEAQLTFAGIRQHFDAVISADSVRALKPAAAPYLAVAERYGVSPDEVRLVAAHSWDVSGALAASLQAAFVARPGAVLSPIGSQPDIVGADLTAVADQILATDLK</sequence>
<reference evidence="3 4" key="1">
    <citation type="journal article" date="2014" name="Int. J. Syst. Evol. Microbiol.">
        <title>Complete genome sequence of Corynebacterium casei LMG S-19264T (=DSM 44701T), isolated from a smear-ripened cheese.</title>
        <authorList>
            <consortium name="US DOE Joint Genome Institute (JGI-PGF)"/>
            <person name="Walter F."/>
            <person name="Albersmeier A."/>
            <person name="Kalinowski J."/>
            <person name="Ruckert C."/>
        </authorList>
    </citation>
    <scope>NUCLEOTIDE SEQUENCE [LARGE SCALE GENOMIC DNA]</scope>
    <source>
        <strain evidence="3 4">CGMCC 1.12976</strain>
    </source>
</reference>
<accession>A0A917B5I4</accession>
<dbReference type="NCBIfam" id="TIGR01428">
    <property type="entry name" value="HAD_type_II"/>
    <property type="match status" value="1"/>
</dbReference>
<comment type="similarity">
    <text evidence="1">Belongs to the HAD-like hydrolase superfamily. S-2-haloalkanoic acid dehalogenase family.</text>
</comment>
<dbReference type="InterPro" id="IPR023198">
    <property type="entry name" value="PGP-like_dom2"/>
</dbReference>
<dbReference type="PANTHER" id="PTHR43316:SF3">
    <property type="entry name" value="HALOACID DEHALOGENASE, TYPE II (AFU_ORTHOLOGUE AFUA_2G07750)-RELATED"/>
    <property type="match status" value="1"/>
</dbReference>
<dbReference type="EMBL" id="BMGP01000002">
    <property type="protein sequence ID" value="GGF21400.1"/>
    <property type="molecule type" value="Genomic_DNA"/>
</dbReference>
<dbReference type="AlphaFoldDB" id="A0A917B5I4"/>
<proteinExistence type="inferred from homology"/>
<dbReference type="SFLD" id="SFLDS00003">
    <property type="entry name" value="Haloacid_Dehalogenase"/>
    <property type="match status" value="1"/>
</dbReference>
<evidence type="ECO:0000313" key="4">
    <source>
        <dbReference type="Proteomes" id="UP000598775"/>
    </source>
</evidence>
<dbReference type="InterPro" id="IPR006328">
    <property type="entry name" value="2-HAD"/>
</dbReference>
<evidence type="ECO:0000313" key="3">
    <source>
        <dbReference type="EMBL" id="GGF21400.1"/>
    </source>
</evidence>